<dbReference type="EMBL" id="BMDH01000002">
    <property type="protein sequence ID" value="GGI14115.1"/>
    <property type="molecule type" value="Genomic_DNA"/>
</dbReference>
<evidence type="ECO:0000313" key="1">
    <source>
        <dbReference type="EMBL" id="GGI14115.1"/>
    </source>
</evidence>
<gene>
    <name evidence="1" type="ORF">GCM10007377_09320</name>
</gene>
<dbReference type="InterPro" id="IPR032344">
    <property type="entry name" value="DUF4862"/>
</dbReference>
<name>A0A8J3AJS6_9BIFI</name>
<dbReference type="Pfam" id="PF16154">
    <property type="entry name" value="DUF4862"/>
    <property type="match status" value="1"/>
</dbReference>
<protein>
    <submittedName>
        <fullName evidence="1">DUF4862 domain-containing protein</fullName>
    </submittedName>
</protein>
<proteinExistence type="predicted"/>
<keyword evidence="2" id="KW-1185">Reference proteome</keyword>
<comment type="caution">
    <text evidence="1">The sequence shown here is derived from an EMBL/GenBank/DDBJ whole genome shotgun (WGS) entry which is preliminary data.</text>
</comment>
<organism evidence="1 2">
    <name type="scientific">Galliscardovia ingluviei</name>
    <dbReference type="NCBI Taxonomy" id="1769422"/>
    <lineage>
        <taxon>Bacteria</taxon>
        <taxon>Bacillati</taxon>
        <taxon>Actinomycetota</taxon>
        <taxon>Actinomycetes</taxon>
        <taxon>Bifidobacteriales</taxon>
        <taxon>Bifidobacteriaceae</taxon>
        <taxon>Galliscardovia</taxon>
    </lineage>
</organism>
<accession>A0A8J3AJS6</accession>
<dbReference type="Proteomes" id="UP000619536">
    <property type="component" value="Unassembled WGS sequence"/>
</dbReference>
<dbReference type="RefSeq" id="WP_188355104.1">
    <property type="nucleotide sequence ID" value="NZ_BMDH01000002.1"/>
</dbReference>
<reference evidence="1" key="2">
    <citation type="submission" date="2020-09" db="EMBL/GenBank/DDBJ databases">
        <authorList>
            <person name="Sun Q."/>
            <person name="Sedlacek I."/>
        </authorList>
    </citation>
    <scope>NUCLEOTIDE SEQUENCE</scope>
    <source>
        <strain evidence="1">CCM 8606</strain>
    </source>
</reference>
<evidence type="ECO:0000313" key="2">
    <source>
        <dbReference type="Proteomes" id="UP000619536"/>
    </source>
</evidence>
<reference evidence="1" key="1">
    <citation type="journal article" date="2014" name="Int. J. Syst. Evol. Microbiol.">
        <title>Complete genome sequence of Corynebacterium casei LMG S-19264T (=DSM 44701T), isolated from a smear-ripened cheese.</title>
        <authorList>
            <consortium name="US DOE Joint Genome Institute (JGI-PGF)"/>
            <person name="Walter F."/>
            <person name="Albersmeier A."/>
            <person name="Kalinowski J."/>
            <person name="Ruckert C."/>
        </authorList>
    </citation>
    <scope>NUCLEOTIDE SEQUENCE</scope>
    <source>
        <strain evidence="1">CCM 8606</strain>
    </source>
</reference>
<sequence>MRQQAQQIPFVVGAYASMPADKESQSQYYQLLGEQSWIAGTELPYPGDLADTATRAWLATTLPKHWHANTVTAIPGTMQHVWKDGTFGLASPDEQGRNAAIQWLKTLRDAVEDVAQLRGSDDITAIEIHSAPTELADAAAFQRSLEEVCAWNWSGAQLVIEHCDRYIAEQKPEKGFLSIDQEIAVAQQLGIGITINWGRSAVEGRDALTPQQHVEAAATAGVLQGLMFSGAGPEETQYGYSWIDGHLPMNVDEPSSLMDAERIQACTRIAIDQAEQLQYLGAKICVPKDATLATRLSFLQHIHDAVIAA</sequence>
<dbReference type="AlphaFoldDB" id="A0A8J3AJS6"/>